<feature type="region of interest" description="Disordered" evidence="1">
    <location>
        <begin position="1"/>
        <end position="24"/>
    </location>
</feature>
<evidence type="ECO:0000259" key="2">
    <source>
        <dbReference type="Pfam" id="PF22048"/>
    </source>
</evidence>
<dbReference type="AlphaFoldDB" id="A0A433D6A3"/>
<dbReference type="Proteomes" id="UP000268093">
    <property type="component" value="Unassembled WGS sequence"/>
</dbReference>
<sequence>MATKVRTPDSFHTPTTPLPSATDPLLSLLPSIVTAAKEKKAAVEAEASKKKAIEKEVKESAEWSVGAKGPGKKEAEAAKKAELAAKKAEAARLLAEEERNIAKSKPLIRPVKGDE</sequence>
<feature type="domain" description="LSO1/LSO2" evidence="2">
    <location>
        <begin position="33"/>
        <end position="98"/>
    </location>
</feature>
<accession>A0A433D6A3</accession>
<feature type="region of interest" description="Disordered" evidence="1">
    <location>
        <begin position="48"/>
        <end position="72"/>
    </location>
</feature>
<feature type="non-terminal residue" evidence="3">
    <location>
        <position position="115"/>
    </location>
</feature>
<gene>
    <name evidence="3" type="ORF">BC936DRAFT_147026</name>
</gene>
<comment type="caution">
    <text evidence="3">The sequence shown here is derived from an EMBL/GenBank/DDBJ whole genome shotgun (WGS) entry which is preliminary data.</text>
</comment>
<organism evidence="3 4">
    <name type="scientific">Jimgerdemannia flammicorona</name>
    <dbReference type="NCBI Taxonomy" id="994334"/>
    <lineage>
        <taxon>Eukaryota</taxon>
        <taxon>Fungi</taxon>
        <taxon>Fungi incertae sedis</taxon>
        <taxon>Mucoromycota</taxon>
        <taxon>Mucoromycotina</taxon>
        <taxon>Endogonomycetes</taxon>
        <taxon>Endogonales</taxon>
        <taxon>Endogonaceae</taxon>
        <taxon>Jimgerdemannia</taxon>
    </lineage>
</organism>
<reference evidence="3 4" key="1">
    <citation type="journal article" date="2018" name="New Phytol.">
        <title>Phylogenomics of Endogonaceae and evolution of mycorrhizas within Mucoromycota.</title>
        <authorList>
            <person name="Chang Y."/>
            <person name="Desiro A."/>
            <person name="Na H."/>
            <person name="Sandor L."/>
            <person name="Lipzen A."/>
            <person name="Clum A."/>
            <person name="Barry K."/>
            <person name="Grigoriev I.V."/>
            <person name="Martin F.M."/>
            <person name="Stajich J.E."/>
            <person name="Smith M.E."/>
            <person name="Bonito G."/>
            <person name="Spatafora J.W."/>
        </authorList>
    </citation>
    <scope>NUCLEOTIDE SEQUENCE [LARGE SCALE GENOMIC DNA]</scope>
    <source>
        <strain evidence="3 4">GMNB39</strain>
    </source>
</reference>
<evidence type="ECO:0000313" key="3">
    <source>
        <dbReference type="EMBL" id="RUP46376.1"/>
    </source>
</evidence>
<keyword evidence="4" id="KW-1185">Reference proteome</keyword>
<proteinExistence type="predicted"/>
<name>A0A433D6A3_9FUNG</name>
<protein>
    <recommendedName>
        <fullName evidence="2">LSO1/LSO2 domain-containing protein</fullName>
    </recommendedName>
</protein>
<evidence type="ECO:0000256" key="1">
    <source>
        <dbReference type="SAM" id="MobiDB-lite"/>
    </source>
</evidence>
<dbReference type="EMBL" id="RBNI01005947">
    <property type="protein sequence ID" value="RUP46376.1"/>
    <property type="molecule type" value="Genomic_DNA"/>
</dbReference>
<dbReference type="InterPro" id="IPR054413">
    <property type="entry name" value="LSO1/2"/>
</dbReference>
<evidence type="ECO:0000313" key="4">
    <source>
        <dbReference type="Proteomes" id="UP000268093"/>
    </source>
</evidence>
<feature type="compositionally biased region" description="Basic and acidic residues" evidence="1">
    <location>
        <begin position="48"/>
        <end position="61"/>
    </location>
</feature>
<feature type="compositionally biased region" description="Polar residues" evidence="1">
    <location>
        <begin position="10"/>
        <end position="19"/>
    </location>
</feature>
<dbReference type="Pfam" id="PF22048">
    <property type="entry name" value="LSO1_2-like"/>
    <property type="match status" value="1"/>
</dbReference>